<dbReference type="OrthoDB" id="6512497at2759"/>
<proteinExistence type="predicted"/>
<dbReference type="HOGENOM" id="CLU_1950930_0_0_1"/>
<evidence type="ECO:0000313" key="1">
    <source>
        <dbReference type="EMBL" id="EFX61984.1"/>
    </source>
</evidence>
<keyword evidence="2" id="KW-1185">Reference proteome</keyword>
<dbReference type="AlphaFoldDB" id="E9I1Z7"/>
<reference evidence="1 2" key="1">
    <citation type="journal article" date="2011" name="Science">
        <title>The ecoresponsive genome of Daphnia pulex.</title>
        <authorList>
            <person name="Colbourne J.K."/>
            <person name="Pfrender M.E."/>
            <person name="Gilbert D."/>
            <person name="Thomas W.K."/>
            <person name="Tucker A."/>
            <person name="Oakley T.H."/>
            <person name="Tokishita S."/>
            <person name="Aerts A."/>
            <person name="Arnold G.J."/>
            <person name="Basu M.K."/>
            <person name="Bauer D.J."/>
            <person name="Caceres C.E."/>
            <person name="Carmel L."/>
            <person name="Casola C."/>
            <person name="Choi J.H."/>
            <person name="Detter J.C."/>
            <person name="Dong Q."/>
            <person name="Dusheyko S."/>
            <person name="Eads B.D."/>
            <person name="Frohlich T."/>
            <person name="Geiler-Samerotte K.A."/>
            <person name="Gerlach D."/>
            <person name="Hatcher P."/>
            <person name="Jogdeo S."/>
            <person name="Krijgsveld J."/>
            <person name="Kriventseva E.V."/>
            <person name="Kultz D."/>
            <person name="Laforsch C."/>
            <person name="Lindquist E."/>
            <person name="Lopez J."/>
            <person name="Manak J.R."/>
            <person name="Muller J."/>
            <person name="Pangilinan J."/>
            <person name="Patwardhan R.P."/>
            <person name="Pitluck S."/>
            <person name="Pritham E.J."/>
            <person name="Rechtsteiner A."/>
            <person name="Rho M."/>
            <person name="Rogozin I.B."/>
            <person name="Sakarya O."/>
            <person name="Salamov A."/>
            <person name="Schaack S."/>
            <person name="Shapiro H."/>
            <person name="Shiga Y."/>
            <person name="Skalitzky C."/>
            <person name="Smith Z."/>
            <person name="Souvorov A."/>
            <person name="Sung W."/>
            <person name="Tang Z."/>
            <person name="Tsuchiya D."/>
            <person name="Tu H."/>
            <person name="Vos H."/>
            <person name="Wang M."/>
            <person name="Wolf Y.I."/>
            <person name="Yamagata H."/>
            <person name="Yamada T."/>
            <person name="Ye Y."/>
            <person name="Shaw J.R."/>
            <person name="Andrews J."/>
            <person name="Crease T.J."/>
            <person name="Tang H."/>
            <person name="Lucas S.M."/>
            <person name="Robertson H.M."/>
            <person name="Bork P."/>
            <person name="Koonin E.V."/>
            <person name="Zdobnov E.M."/>
            <person name="Grigoriev I.V."/>
            <person name="Lynch M."/>
            <person name="Boore J.L."/>
        </authorList>
    </citation>
    <scope>NUCLEOTIDE SEQUENCE [LARGE SCALE GENOMIC DNA]</scope>
</reference>
<sequence length="129" mass="14288">MGTEEAKFNLQKKLEEFIDIAEKQEMFGAATNIAAGSKGLQLIDAIRAVEVKFGSKLSAACHIAKHPTDPISDYLVFANKVIRDQKGDNPSISQKGDANIVVFSNPTGRAIVREKNNEVLLMTYYPFHY</sequence>
<accession>E9I1Z7</accession>
<protein>
    <submittedName>
        <fullName evidence="1">Uncharacterized protein</fullName>
    </submittedName>
</protein>
<dbReference type="Proteomes" id="UP000000305">
    <property type="component" value="Unassembled WGS sequence"/>
</dbReference>
<evidence type="ECO:0000313" key="2">
    <source>
        <dbReference type="Proteomes" id="UP000000305"/>
    </source>
</evidence>
<organism evidence="1 2">
    <name type="scientific">Daphnia pulex</name>
    <name type="common">Water flea</name>
    <dbReference type="NCBI Taxonomy" id="6669"/>
    <lineage>
        <taxon>Eukaryota</taxon>
        <taxon>Metazoa</taxon>
        <taxon>Ecdysozoa</taxon>
        <taxon>Arthropoda</taxon>
        <taxon>Crustacea</taxon>
        <taxon>Branchiopoda</taxon>
        <taxon>Diplostraca</taxon>
        <taxon>Cladocera</taxon>
        <taxon>Anomopoda</taxon>
        <taxon>Daphniidae</taxon>
        <taxon>Daphnia</taxon>
    </lineage>
</organism>
<dbReference type="EMBL" id="GL733933">
    <property type="protein sequence ID" value="EFX61984.1"/>
    <property type="molecule type" value="Genomic_DNA"/>
</dbReference>
<name>E9I1Z7_DAPPU</name>
<gene>
    <name evidence="1" type="ORF">DAPPUDRAFT_271320</name>
</gene>
<dbReference type="InParanoid" id="E9I1Z7"/>
<dbReference type="KEGG" id="dpx:DAPPUDRAFT_271320"/>